<evidence type="ECO:0000256" key="5">
    <source>
        <dbReference type="ARBA" id="ARBA00022917"/>
    </source>
</evidence>
<evidence type="ECO:0000259" key="8">
    <source>
        <dbReference type="Pfam" id="PF00133"/>
    </source>
</evidence>
<dbReference type="Gene3D" id="1.10.730.10">
    <property type="entry name" value="Isoleucyl-tRNA Synthetase, Domain 1"/>
    <property type="match status" value="1"/>
</dbReference>
<evidence type="ECO:0000256" key="6">
    <source>
        <dbReference type="ARBA" id="ARBA00023146"/>
    </source>
</evidence>
<dbReference type="InterPro" id="IPR009080">
    <property type="entry name" value="tRNAsynth_Ia_anticodon-bd"/>
</dbReference>
<dbReference type="InterPro" id="IPR013155">
    <property type="entry name" value="M/V/L/I-tRNA-synth_anticd-bd"/>
</dbReference>
<dbReference type="PANTHER" id="PTHR11946:SF113">
    <property type="entry name" value="VALINE--TRNA LIGASE"/>
    <property type="match status" value="1"/>
</dbReference>
<sequence length="269" mass="30725">MIRDAHGRNVSKSIGNGIDPLEVIEGQTLAGLFKRLDSSNLDPKKLVAAKEGHAKDFPDGIPECGSDALRFALVSYTAQMHPTRFMLDGNTDSVMCTSKQSSLNYFTKPGFAQERAHAQHALWVCLETGLRLLHPFMPFVTEELWQRLPWSNDCERKASIMICDYPSPIENWRNEKDETGMDVVLATVKSFRAKKSRVARETSKGKTVNEKLKVFKWMKKPLTQTRKLKKSEKKIAEIQKQKDKLQKRMIASGYEEKTTELSLRNFFKN</sequence>
<feature type="domain" description="Aminoacyl-tRNA synthetase class Ia" evidence="8">
    <location>
        <begin position="1"/>
        <end position="79"/>
    </location>
</feature>
<dbReference type="EC" id="6.1.1.9" evidence="1"/>
<dbReference type="GO" id="GO:0005829">
    <property type="term" value="C:cytosol"/>
    <property type="evidence" value="ECO:0007669"/>
    <property type="project" value="TreeGrafter"/>
</dbReference>
<keyword evidence="2" id="KW-0436">Ligase</keyword>
<dbReference type="EMBL" id="FJ386403">
    <property type="protein sequence ID" value="ACQ90594.1"/>
    <property type="molecule type" value="Genomic_DNA"/>
</dbReference>
<accession>C7SI12</accession>
<evidence type="ECO:0000256" key="3">
    <source>
        <dbReference type="ARBA" id="ARBA00022741"/>
    </source>
</evidence>
<dbReference type="PANTHER" id="PTHR11946">
    <property type="entry name" value="VALYL-TRNA SYNTHETASES"/>
    <property type="match status" value="1"/>
</dbReference>
<dbReference type="InterPro" id="IPR002300">
    <property type="entry name" value="aa-tRNA-synth_Ia"/>
</dbReference>
<name>C7SI12_EUTHA</name>
<evidence type="ECO:0000256" key="2">
    <source>
        <dbReference type="ARBA" id="ARBA00022598"/>
    </source>
</evidence>
<reference evidence="10" key="1">
    <citation type="journal article" date="2009" name="Genomics">
        <title>Comparative sequence analysis of the SALT OVERLY SENSITIVE1 orthologous region in Thellungiella halophila and Arabidopsis thaliana.</title>
        <authorList>
            <person name="Nah G."/>
            <person name="Pagliarulo C.L."/>
            <person name="Mohr P.G."/>
            <person name="Luo M."/>
            <person name="Sisneros N."/>
            <person name="Yu Y."/>
            <person name="Collura K."/>
            <person name="Currie J."/>
            <person name="Goicoechea J.L."/>
            <person name="Wing R.A."/>
            <person name="Schumaker K.S."/>
        </authorList>
    </citation>
    <scope>NUCLEOTIDE SEQUENCE</scope>
</reference>
<dbReference type="Pfam" id="PF00133">
    <property type="entry name" value="tRNA-synt_1"/>
    <property type="match status" value="1"/>
</dbReference>
<keyword evidence="4" id="KW-0067">ATP-binding</keyword>
<keyword evidence="3" id="KW-0547">Nucleotide-binding</keyword>
<dbReference type="Pfam" id="PF08264">
    <property type="entry name" value="Anticodon_1"/>
    <property type="match status" value="1"/>
</dbReference>
<dbReference type="SUPFAM" id="SSF47323">
    <property type="entry name" value="Anticodon-binding domain of a subclass of class I aminoacyl-tRNA synthetases"/>
    <property type="match status" value="1"/>
</dbReference>
<evidence type="ECO:0000256" key="1">
    <source>
        <dbReference type="ARBA" id="ARBA00013169"/>
    </source>
</evidence>
<dbReference type="GO" id="GO:0005524">
    <property type="term" value="F:ATP binding"/>
    <property type="evidence" value="ECO:0007669"/>
    <property type="project" value="UniProtKB-KW"/>
</dbReference>
<evidence type="ECO:0000256" key="7">
    <source>
        <dbReference type="ARBA" id="ARBA00029936"/>
    </source>
</evidence>
<dbReference type="Gene3D" id="3.40.50.620">
    <property type="entry name" value="HUPs"/>
    <property type="match status" value="1"/>
</dbReference>
<organism evidence="10">
    <name type="scientific">Eutrema halophilum</name>
    <name type="common">Salt cress</name>
    <name type="synonym">Sisymbrium halophilum</name>
    <dbReference type="NCBI Taxonomy" id="98038"/>
    <lineage>
        <taxon>Eukaryota</taxon>
        <taxon>Viridiplantae</taxon>
        <taxon>Streptophyta</taxon>
        <taxon>Embryophyta</taxon>
        <taxon>Tracheophyta</taxon>
        <taxon>Spermatophyta</taxon>
        <taxon>Magnoliopsida</taxon>
        <taxon>eudicotyledons</taxon>
        <taxon>Gunneridae</taxon>
        <taxon>Pentapetalae</taxon>
        <taxon>rosids</taxon>
        <taxon>malvids</taxon>
        <taxon>Brassicales</taxon>
        <taxon>Brassicaceae</taxon>
        <taxon>Eutremeae</taxon>
        <taxon>Eutrema</taxon>
    </lineage>
</organism>
<keyword evidence="6 10" id="KW-0030">Aminoacyl-tRNA synthetase</keyword>
<evidence type="ECO:0000256" key="4">
    <source>
        <dbReference type="ARBA" id="ARBA00022840"/>
    </source>
</evidence>
<dbReference type="GO" id="GO:0006438">
    <property type="term" value="P:valyl-tRNA aminoacylation"/>
    <property type="evidence" value="ECO:0007669"/>
    <property type="project" value="InterPro"/>
</dbReference>
<keyword evidence="5" id="KW-0648">Protein biosynthesis</keyword>
<dbReference type="InterPro" id="IPR002303">
    <property type="entry name" value="Valyl-tRNA_ligase"/>
</dbReference>
<dbReference type="SUPFAM" id="SSF52374">
    <property type="entry name" value="Nucleotidylyl transferase"/>
    <property type="match status" value="1"/>
</dbReference>
<evidence type="ECO:0000313" key="10">
    <source>
        <dbReference type="EMBL" id="ACQ90594.1"/>
    </source>
</evidence>
<proteinExistence type="predicted"/>
<dbReference type="GO" id="GO:0004832">
    <property type="term" value="F:valine-tRNA ligase activity"/>
    <property type="evidence" value="ECO:0007669"/>
    <property type="project" value="UniProtKB-EC"/>
</dbReference>
<dbReference type="InterPro" id="IPR014729">
    <property type="entry name" value="Rossmann-like_a/b/a_fold"/>
</dbReference>
<dbReference type="AlphaFoldDB" id="C7SI12"/>
<evidence type="ECO:0000259" key="9">
    <source>
        <dbReference type="Pfam" id="PF08264"/>
    </source>
</evidence>
<feature type="domain" description="Methionyl/Valyl/Leucyl/Isoleucyl-tRNA synthetase anticodon-binding" evidence="9">
    <location>
        <begin position="108"/>
        <end position="198"/>
    </location>
</feature>
<protein>
    <recommendedName>
        <fullName evidence="1">valine--tRNA ligase</fullName>
        <ecNumber evidence="1">6.1.1.9</ecNumber>
    </recommendedName>
    <alternativeName>
        <fullName evidence="7">Valyl-tRNA synthetase</fullName>
    </alternativeName>
</protein>